<evidence type="ECO:0000313" key="1">
    <source>
        <dbReference type="EMBL" id="TYL38330.1"/>
    </source>
</evidence>
<accession>A0A8J8Q1D4</accession>
<dbReference type="OrthoDB" id="194541at2157"/>
<evidence type="ECO:0000313" key="2">
    <source>
        <dbReference type="Proteomes" id="UP000766904"/>
    </source>
</evidence>
<dbReference type="PIRSF" id="PIRSF012666">
    <property type="entry name" value="UCP012666"/>
    <property type="match status" value="1"/>
</dbReference>
<name>A0A8J8Q1D4_9EURY</name>
<keyword evidence="2" id="KW-1185">Reference proteome</keyword>
<dbReference type="InterPro" id="IPR050141">
    <property type="entry name" value="GCL_type2/YbdK_subfam"/>
</dbReference>
<proteinExistence type="predicted"/>
<dbReference type="SUPFAM" id="SSF55931">
    <property type="entry name" value="Glutamine synthetase/guanido kinase"/>
    <property type="match status" value="1"/>
</dbReference>
<organism evidence="1 2">
    <name type="scientific">Natronococcus pandeyae</name>
    <dbReference type="NCBI Taxonomy" id="2055836"/>
    <lineage>
        <taxon>Archaea</taxon>
        <taxon>Methanobacteriati</taxon>
        <taxon>Methanobacteriota</taxon>
        <taxon>Stenosarchaea group</taxon>
        <taxon>Halobacteria</taxon>
        <taxon>Halobacteriales</taxon>
        <taxon>Natrialbaceae</taxon>
        <taxon>Natronococcus</taxon>
    </lineage>
</organism>
<protein>
    <recommendedName>
        <fullName evidence="3">Glutamate--cysteine ligase</fullName>
    </recommendedName>
</protein>
<dbReference type="InterPro" id="IPR016602">
    <property type="entry name" value="UCP012666"/>
</dbReference>
<evidence type="ECO:0008006" key="3">
    <source>
        <dbReference type="Google" id="ProtNLM"/>
    </source>
</evidence>
<dbReference type="Gene3D" id="3.30.590.20">
    <property type="match status" value="1"/>
</dbReference>
<dbReference type="Proteomes" id="UP000766904">
    <property type="component" value="Unassembled WGS sequence"/>
</dbReference>
<dbReference type="Pfam" id="PF04107">
    <property type="entry name" value="GCS2"/>
    <property type="match status" value="1"/>
</dbReference>
<dbReference type="PANTHER" id="PTHR36510">
    <property type="entry name" value="GLUTAMATE--CYSTEINE LIGASE 2-RELATED"/>
    <property type="match status" value="1"/>
</dbReference>
<dbReference type="RefSeq" id="WP_148858027.1">
    <property type="nucleotide sequence ID" value="NZ_PHNJ01000005.1"/>
</dbReference>
<sequence length="504" mass="57191">MIDTDLVDSVRASIATDSDRFAECVEREAERLKDDVREGTFDNPQAIVGLEYEFYGVDRETAALRRIPRWLLRFIGFEKELGLHNAELNTSPQPLNSYGLAAQQREVQSRLAAARERTRTEGVELVSDGIWTIPPTGESANRYLTDTVDRGGITISTNASPDVRYQAMSNASYPAGMRLEAPHVDFSADTVALESLITSIQPHYQVPYAADLPEFFRYAVRIAGPLLAIGVNSPFFPPELYEDPDPDAVLADGWMEHRIGIFETVMNPTDETPDKVRFPRDIQTVEDAVDRIAADVPIVPNEIPDRGRFDDRYRHLSYKHGSYWRWLRPVFDAPSETTANARIEFRPLPAQPTVRDSIAFLAAFAGLMESLPRREHPIGTLEWERARENFYAAVRDGLDAELVWIDSNGDRTTDRERCYDELLSAARDGLETRGLAAETIDRYLEPLSVRVDREVTPAAWKRRRVRERLEAGASLTEAIPEVQRTYIDEQRETLLEGSFVDWLE</sequence>
<dbReference type="PANTHER" id="PTHR36510:SF3">
    <property type="entry name" value="CONSERVED PROTEIN"/>
    <property type="match status" value="1"/>
</dbReference>
<reference evidence="1" key="1">
    <citation type="submission" date="2017-11" db="EMBL/GenBank/DDBJ databases">
        <authorList>
            <person name="Kajale S.C."/>
            <person name="Sharma A."/>
        </authorList>
    </citation>
    <scope>NUCLEOTIDE SEQUENCE</scope>
    <source>
        <strain evidence="1">LS1_42</strain>
    </source>
</reference>
<dbReference type="EMBL" id="PHNJ01000005">
    <property type="protein sequence ID" value="TYL38330.1"/>
    <property type="molecule type" value="Genomic_DNA"/>
</dbReference>
<dbReference type="InterPro" id="IPR014746">
    <property type="entry name" value="Gln_synth/guanido_kin_cat_dom"/>
</dbReference>
<gene>
    <name evidence="1" type="ORF">CV102_10970</name>
</gene>
<comment type="caution">
    <text evidence="1">The sequence shown here is derived from an EMBL/GenBank/DDBJ whole genome shotgun (WGS) entry which is preliminary data.</text>
</comment>
<dbReference type="InterPro" id="IPR006336">
    <property type="entry name" value="GCS2"/>
</dbReference>
<dbReference type="GO" id="GO:0016879">
    <property type="term" value="F:ligase activity, forming carbon-nitrogen bonds"/>
    <property type="evidence" value="ECO:0007669"/>
    <property type="project" value="TreeGrafter"/>
</dbReference>
<dbReference type="AlphaFoldDB" id="A0A8J8Q1D4"/>